<feature type="binding site" evidence="8">
    <location>
        <position position="18"/>
    </location>
    <ligand>
        <name>Mg(2+)</name>
        <dbReference type="ChEBI" id="CHEBI:18420"/>
    </ligand>
</feature>
<dbReference type="GO" id="GO:0005524">
    <property type="term" value="F:ATP binding"/>
    <property type="evidence" value="ECO:0007669"/>
    <property type="project" value="UniProtKB-UniRule"/>
</dbReference>
<keyword evidence="2 8" id="KW-0436">Ligase</keyword>
<sequence length="227" mass="24314">MEAKTFFITGTDTDVGKTFAACILLQAAKKKGISTAAVKPIAAGGILTSAGLQNEDALLLQKNCSVDLSYKEVNAVCLDRPIAPHIAAQQEGVTVQANELAEHCKKVINKKADLTLIEGAGGWLVPLNQKEFIGDVVKALNIPVILVIGLKLGCLNHALLTVRALQEEGVILHGWIANQLNPKMPACEENLETLQAMIKAPLITFIPWQSSNKSADLSGEIQINNLF</sequence>
<keyword evidence="4 8" id="KW-0547">Nucleotide-binding</keyword>
<proteinExistence type="inferred from homology"/>
<evidence type="ECO:0000256" key="8">
    <source>
        <dbReference type="HAMAP-Rule" id="MF_00336"/>
    </source>
</evidence>
<dbReference type="PIRSF" id="PIRSF006755">
    <property type="entry name" value="DTB_synth"/>
    <property type="match status" value="1"/>
</dbReference>
<dbReference type="EMBL" id="NVWI01000001">
    <property type="protein sequence ID" value="PCJ43770.1"/>
    <property type="molecule type" value="Genomic_DNA"/>
</dbReference>
<comment type="pathway">
    <text evidence="8">Cofactor biosynthesis; biotin biosynthesis; biotin from 7,8-diaminononanoate: step 1/2.</text>
</comment>
<comment type="function">
    <text evidence="8">Catalyzes a mechanistically unusual reaction, the ATP-dependent insertion of CO2 between the N7 and N8 nitrogen atoms of 7,8-diaminopelargonic acid (DAPA, also called 7,8-diammoniononanoate) to form a ureido ring.</text>
</comment>
<dbReference type="Pfam" id="PF13500">
    <property type="entry name" value="AAA_26"/>
    <property type="match status" value="1"/>
</dbReference>
<gene>
    <name evidence="8 9" type="primary">bioD</name>
    <name evidence="9" type="ORF">COA71_02580</name>
</gene>
<dbReference type="GO" id="GO:0005829">
    <property type="term" value="C:cytosol"/>
    <property type="evidence" value="ECO:0007669"/>
    <property type="project" value="TreeGrafter"/>
</dbReference>
<evidence type="ECO:0000313" key="10">
    <source>
        <dbReference type="Proteomes" id="UP000228987"/>
    </source>
</evidence>
<dbReference type="AlphaFoldDB" id="A0A2A5CK30"/>
<keyword evidence="7 8" id="KW-0460">Magnesium</keyword>
<dbReference type="Gene3D" id="3.40.50.300">
    <property type="entry name" value="P-loop containing nucleotide triphosphate hydrolases"/>
    <property type="match status" value="1"/>
</dbReference>
<comment type="caution">
    <text evidence="8">Lacks conserved residue(s) required for the propagation of feature annotation.</text>
</comment>
<feature type="binding site" evidence="8">
    <location>
        <begin position="14"/>
        <end position="19"/>
    </location>
    <ligand>
        <name>ATP</name>
        <dbReference type="ChEBI" id="CHEBI:30616"/>
    </ligand>
</feature>
<dbReference type="GO" id="GO:0000287">
    <property type="term" value="F:magnesium ion binding"/>
    <property type="evidence" value="ECO:0007669"/>
    <property type="project" value="UniProtKB-UniRule"/>
</dbReference>
<feature type="binding site" evidence="8">
    <location>
        <begin position="118"/>
        <end position="121"/>
    </location>
    <ligand>
        <name>ATP</name>
        <dbReference type="ChEBI" id="CHEBI:30616"/>
    </ligand>
</feature>
<evidence type="ECO:0000256" key="1">
    <source>
        <dbReference type="ARBA" id="ARBA00022490"/>
    </source>
</evidence>
<reference evidence="10" key="1">
    <citation type="submission" date="2017-08" db="EMBL/GenBank/DDBJ databases">
        <title>A dynamic microbial community with high functional redundancy inhabits the cold, oxic subseafloor aquifer.</title>
        <authorList>
            <person name="Tully B.J."/>
            <person name="Wheat C.G."/>
            <person name="Glazer B.T."/>
            <person name="Huber J.A."/>
        </authorList>
    </citation>
    <scope>NUCLEOTIDE SEQUENCE [LARGE SCALE GENOMIC DNA]</scope>
</reference>
<dbReference type="GO" id="GO:0042803">
    <property type="term" value="F:protein homodimerization activity"/>
    <property type="evidence" value="ECO:0007669"/>
    <property type="project" value="UniProtKB-ARBA"/>
</dbReference>
<organism evidence="9 10">
    <name type="scientific">SAR86 cluster bacterium</name>
    <dbReference type="NCBI Taxonomy" id="2030880"/>
    <lineage>
        <taxon>Bacteria</taxon>
        <taxon>Pseudomonadati</taxon>
        <taxon>Pseudomonadota</taxon>
        <taxon>Gammaproteobacteria</taxon>
        <taxon>SAR86 cluster</taxon>
    </lineage>
</organism>
<comment type="cofactor">
    <cofactor evidence="8">
        <name>Mg(2+)</name>
        <dbReference type="ChEBI" id="CHEBI:18420"/>
    </cofactor>
</comment>
<name>A0A2A5CK30_9GAMM</name>
<feature type="active site" evidence="8">
    <location>
        <position position="39"/>
    </location>
</feature>
<feature type="binding site" evidence="8">
    <location>
        <position position="56"/>
    </location>
    <ligand>
        <name>ATP</name>
        <dbReference type="ChEBI" id="CHEBI:30616"/>
    </ligand>
</feature>
<dbReference type="InterPro" id="IPR027417">
    <property type="entry name" value="P-loop_NTPase"/>
</dbReference>
<dbReference type="GO" id="GO:0009102">
    <property type="term" value="P:biotin biosynthetic process"/>
    <property type="evidence" value="ECO:0007669"/>
    <property type="project" value="UniProtKB-UniRule"/>
</dbReference>
<dbReference type="EC" id="6.3.3.3" evidence="8"/>
<dbReference type="SUPFAM" id="SSF52540">
    <property type="entry name" value="P-loop containing nucleoside triphosphate hydrolases"/>
    <property type="match status" value="1"/>
</dbReference>
<keyword evidence="6 8" id="KW-0067">ATP-binding</keyword>
<dbReference type="CDD" id="cd03109">
    <property type="entry name" value="DTBS"/>
    <property type="match status" value="1"/>
</dbReference>
<evidence type="ECO:0000256" key="3">
    <source>
        <dbReference type="ARBA" id="ARBA00022723"/>
    </source>
</evidence>
<dbReference type="PANTHER" id="PTHR43210:SF5">
    <property type="entry name" value="DETHIOBIOTIN SYNTHETASE"/>
    <property type="match status" value="1"/>
</dbReference>
<comment type="catalytic activity">
    <reaction evidence="8">
        <text>(7R,8S)-7,8-diammoniononanoate + CO2 + ATP = (4R,5S)-dethiobiotin + ADP + phosphate + 3 H(+)</text>
        <dbReference type="Rhea" id="RHEA:15805"/>
        <dbReference type="ChEBI" id="CHEBI:15378"/>
        <dbReference type="ChEBI" id="CHEBI:16526"/>
        <dbReference type="ChEBI" id="CHEBI:30616"/>
        <dbReference type="ChEBI" id="CHEBI:43474"/>
        <dbReference type="ChEBI" id="CHEBI:149469"/>
        <dbReference type="ChEBI" id="CHEBI:149473"/>
        <dbReference type="ChEBI" id="CHEBI:456216"/>
        <dbReference type="EC" id="6.3.3.3"/>
    </reaction>
</comment>
<comment type="similarity">
    <text evidence="8">Belongs to the dethiobiotin synthetase family.</text>
</comment>
<evidence type="ECO:0000256" key="6">
    <source>
        <dbReference type="ARBA" id="ARBA00022840"/>
    </source>
</evidence>
<dbReference type="FunFam" id="3.40.50.300:FF:000292">
    <property type="entry name" value="ATP-dependent dethiobiotin synthetase BioD"/>
    <property type="match status" value="1"/>
</dbReference>
<comment type="subunit">
    <text evidence="8">Homodimer.</text>
</comment>
<dbReference type="NCBIfam" id="TIGR00347">
    <property type="entry name" value="bioD"/>
    <property type="match status" value="1"/>
</dbReference>
<evidence type="ECO:0000256" key="7">
    <source>
        <dbReference type="ARBA" id="ARBA00022842"/>
    </source>
</evidence>
<dbReference type="Proteomes" id="UP000228987">
    <property type="component" value="Unassembled WGS sequence"/>
</dbReference>
<evidence type="ECO:0000256" key="5">
    <source>
        <dbReference type="ARBA" id="ARBA00022756"/>
    </source>
</evidence>
<comment type="caution">
    <text evidence="9">The sequence shown here is derived from an EMBL/GenBank/DDBJ whole genome shotgun (WGS) entry which is preliminary data.</text>
</comment>
<feature type="binding site" evidence="8">
    <location>
        <begin position="178"/>
        <end position="179"/>
    </location>
    <ligand>
        <name>ATP</name>
        <dbReference type="ChEBI" id="CHEBI:30616"/>
    </ligand>
</feature>
<dbReference type="PANTHER" id="PTHR43210">
    <property type="entry name" value="DETHIOBIOTIN SYNTHETASE"/>
    <property type="match status" value="1"/>
</dbReference>
<feature type="binding site" evidence="8">
    <location>
        <position position="118"/>
    </location>
    <ligand>
        <name>Mg(2+)</name>
        <dbReference type="ChEBI" id="CHEBI:18420"/>
    </ligand>
</feature>
<keyword evidence="3 8" id="KW-0479">Metal-binding</keyword>
<comment type="subcellular location">
    <subcellularLocation>
        <location evidence="8">Cytoplasm</location>
    </subcellularLocation>
</comment>
<dbReference type="HAMAP" id="MF_00336">
    <property type="entry name" value="BioD"/>
    <property type="match status" value="1"/>
</dbReference>
<evidence type="ECO:0000313" key="9">
    <source>
        <dbReference type="EMBL" id="PCJ43770.1"/>
    </source>
</evidence>
<dbReference type="InterPro" id="IPR004472">
    <property type="entry name" value="DTB_synth_BioD"/>
</dbReference>
<evidence type="ECO:0000256" key="2">
    <source>
        <dbReference type="ARBA" id="ARBA00022598"/>
    </source>
</evidence>
<feature type="binding site" evidence="8">
    <location>
        <position position="56"/>
    </location>
    <ligand>
        <name>Mg(2+)</name>
        <dbReference type="ChEBI" id="CHEBI:18420"/>
    </ligand>
</feature>
<keyword evidence="5 8" id="KW-0093">Biotin biosynthesis</keyword>
<dbReference type="GO" id="GO:0004141">
    <property type="term" value="F:dethiobiotin synthase activity"/>
    <property type="evidence" value="ECO:0007669"/>
    <property type="project" value="UniProtKB-UniRule"/>
</dbReference>
<dbReference type="UniPathway" id="UPA00078">
    <property type="reaction ID" value="UER00161"/>
</dbReference>
<evidence type="ECO:0000256" key="4">
    <source>
        <dbReference type="ARBA" id="ARBA00022741"/>
    </source>
</evidence>
<protein>
    <recommendedName>
        <fullName evidence="8">ATP-dependent dethiobiotin synthetase BioD</fullName>
        <ecNumber evidence="8">6.3.3.3</ecNumber>
    </recommendedName>
    <alternativeName>
        <fullName evidence="8">DTB synthetase</fullName>
        <shortName evidence="8">DTBS</shortName>
    </alternativeName>
    <alternativeName>
        <fullName evidence="8">Dethiobiotin synthase</fullName>
    </alternativeName>
</protein>
<accession>A0A2A5CK30</accession>
<keyword evidence="1 8" id="KW-0963">Cytoplasm</keyword>